<evidence type="ECO:0000313" key="2">
    <source>
        <dbReference type="WBParaSite" id="JU765_v2.g18963.t2"/>
    </source>
</evidence>
<organism evidence="1 2">
    <name type="scientific">Panagrolaimus sp. JU765</name>
    <dbReference type="NCBI Taxonomy" id="591449"/>
    <lineage>
        <taxon>Eukaryota</taxon>
        <taxon>Metazoa</taxon>
        <taxon>Ecdysozoa</taxon>
        <taxon>Nematoda</taxon>
        <taxon>Chromadorea</taxon>
        <taxon>Rhabditida</taxon>
        <taxon>Tylenchina</taxon>
        <taxon>Panagrolaimomorpha</taxon>
        <taxon>Panagrolaimoidea</taxon>
        <taxon>Panagrolaimidae</taxon>
        <taxon>Panagrolaimus</taxon>
    </lineage>
</organism>
<protein>
    <submittedName>
        <fullName evidence="2">Cytochrome P450</fullName>
    </submittedName>
</protein>
<accession>A0AC34QST6</accession>
<dbReference type="Proteomes" id="UP000887576">
    <property type="component" value="Unplaced"/>
</dbReference>
<dbReference type="WBParaSite" id="JU765_v2.g18963.t2">
    <property type="protein sequence ID" value="JU765_v2.g18963.t2"/>
    <property type="gene ID" value="JU765_v2.g18963"/>
</dbReference>
<evidence type="ECO:0000313" key="1">
    <source>
        <dbReference type="Proteomes" id="UP000887576"/>
    </source>
</evidence>
<proteinExistence type="predicted"/>
<sequence>MERELRTWTELASCNDKGLMRIWVGPKPILIVYRPETVRVIMESQTLISKPMEYDVLKYWLGTGLLTSTGEKWHNRRKILTPAFHFSILANFLQKINRECDDFIAGLDKKAAEGYPFDFYKNVKNVALDIIGEAAMGIRGYGAETDRHLKIVQGFTEKVIASRKTERKRVRSDSVSSGSSRSSEQEIWEQENLGTKARRQAFLDLLLEMQEENKLSDSDIREEVDTFMFEGHDTVSSAMGFTVYMVAHHPEVQEKIFEELKGILEPDETRVTHEDISRMRYLEQCIRETLRMFPTVPIIGRVIQDEIDINGFRIPKGITAMIAPFAVHRDKHYYENPDVFDPDNFAPEKVSKRNPFAYIPFSAGPRNCIGQKFAMMEMKVVLSRFFLRFKAIPSVHELENRGLPELVLRPKKGCPIRIVRRKES</sequence>
<reference evidence="2" key="1">
    <citation type="submission" date="2022-11" db="UniProtKB">
        <authorList>
            <consortium name="WormBaseParasite"/>
        </authorList>
    </citation>
    <scope>IDENTIFICATION</scope>
</reference>
<name>A0AC34QST6_9BILA</name>